<proteinExistence type="predicted"/>
<dbReference type="KEGG" id="lez:GLE_0592"/>
<gene>
    <name evidence="1" type="ORF">GLE_0592</name>
</gene>
<evidence type="ECO:0000313" key="1">
    <source>
        <dbReference type="EMBL" id="ALN55950.1"/>
    </source>
</evidence>
<accession>A0A0S2DBQ5</accession>
<name>A0A0S2DBQ5_LYSEN</name>
<dbReference type="PATRIC" id="fig|69.6.peg.584"/>
<protein>
    <submittedName>
        <fullName evidence="1">Uncharacterized protein</fullName>
    </submittedName>
</protein>
<dbReference type="STRING" id="69.GLE_0592"/>
<dbReference type="Proteomes" id="UP000061569">
    <property type="component" value="Chromosome"/>
</dbReference>
<organism evidence="1 2">
    <name type="scientific">Lysobacter enzymogenes</name>
    <dbReference type="NCBI Taxonomy" id="69"/>
    <lineage>
        <taxon>Bacteria</taxon>
        <taxon>Pseudomonadati</taxon>
        <taxon>Pseudomonadota</taxon>
        <taxon>Gammaproteobacteria</taxon>
        <taxon>Lysobacterales</taxon>
        <taxon>Lysobacteraceae</taxon>
        <taxon>Lysobacter</taxon>
    </lineage>
</organism>
<evidence type="ECO:0000313" key="2">
    <source>
        <dbReference type="Proteomes" id="UP000061569"/>
    </source>
</evidence>
<reference evidence="1 2" key="1">
    <citation type="submission" date="2015-11" db="EMBL/GenBank/DDBJ databases">
        <title>Genome sequences of Lysobacter enzymogenes strain C3 and Lysobacter antibioticus ATCC 29479.</title>
        <authorList>
            <person name="Kobayashi D.Y."/>
        </authorList>
    </citation>
    <scope>NUCLEOTIDE SEQUENCE [LARGE SCALE GENOMIC DNA]</scope>
    <source>
        <strain evidence="1 2">C3</strain>
    </source>
</reference>
<dbReference type="AlphaFoldDB" id="A0A0S2DBQ5"/>
<sequence>MRLARIGKRAANFFPRARTAEKSHVRMTQCAVHKKCAQ</sequence>
<dbReference type="EMBL" id="CP013140">
    <property type="protein sequence ID" value="ALN55950.1"/>
    <property type="molecule type" value="Genomic_DNA"/>
</dbReference>